<dbReference type="EMBL" id="WMJY01000002">
    <property type="protein sequence ID" value="MTH28607.1"/>
    <property type="molecule type" value="Genomic_DNA"/>
</dbReference>
<accession>A0A7K1GI53</accession>
<gene>
    <name evidence="1" type="ORF">GJV77_01535</name>
</gene>
<evidence type="ECO:0000313" key="2">
    <source>
        <dbReference type="Proteomes" id="UP000488936"/>
    </source>
</evidence>
<comment type="caution">
    <text evidence="1">The sequence shown here is derived from an EMBL/GenBank/DDBJ whole genome shotgun (WGS) entry which is preliminary data.</text>
</comment>
<dbReference type="OrthoDB" id="697275at2"/>
<reference evidence="1 2" key="1">
    <citation type="journal article" date="2006" name="Int. J. Syst. Evol. Microbiol.">
        <title>Myroides pelagicus sp. nov., isolated from seawater in Thailand.</title>
        <authorList>
            <person name="Yoon J."/>
            <person name="Maneerat S."/>
            <person name="Kawai F."/>
            <person name="Yokota A."/>
        </authorList>
    </citation>
    <scope>NUCLEOTIDE SEQUENCE [LARGE SCALE GENOMIC DNA]</scope>
    <source>
        <strain evidence="1 2">SM1T</strain>
    </source>
</reference>
<dbReference type="RefSeq" id="WP_155034596.1">
    <property type="nucleotide sequence ID" value="NZ_JAYMMG010000002.1"/>
</dbReference>
<evidence type="ECO:0008006" key="3">
    <source>
        <dbReference type="Google" id="ProtNLM"/>
    </source>
</evidence>
<keyword evidence="2" id="KW-1185">Reference proteome</keyword>
<organism evidence="1 2">
    <name type="scientific">Myroides pelagicus</name>
    <dbReference type="NCBI Taxonomy" id="270914"/>
    <lineage>
        <taxon>Bacteria</taxon>
        <taxon>Pseudomonadati</taxon>
        <taxon>Bacteroidota</taxon>
        <taxon>Flavobacteriia</taxon>
        <taxon>Flavobacteriales</taxon>
        <taxon>Flavobacteriaceae</taxon>
        <taxon>Myroides</taxon>
    </lineage>
</organism>
<evidence type="ECO:0000313" key="1">
    <source>
        <dbReference type="EMBL" id="MTH28607.1"/>
    </source>
</evidence>
<sequence length="358" mass="41295">MSRSIISGVLLMSSFYVYSQTYFNTKIGVNDIKQLLGSNAKISTILVDEEESFEANYLFHLNNGEDLRIESQNVYYYDNGTADVASEGYIRFIDDQTRLVGLYDEKGEVAIPAVYNYLTRVENGLVVGIKGAEKKYLGNDKEHFTYDGGDRLLMNVKGEVLVDDFTASKSLDFFSLSIEENNLIELPCRTYFKGNDGLYYSFVILEDFFQSFIMKDFIPGLRKEGIEQYLQPNEFKLYYQIGDEDEGVYETLIKQGDTYYEVLKNEDTSRVLSIVQKVLSPENKEKGAYFVGNTFLDPSIVGESVYYDGHGEWLESVFPTFTYVITEDNNRKVKQHLFSFFRDINGNMKLYQVYIRNE</sequence>
<proteinExistence type="predicted"/>
<dbReference type="Proteomes" id="UP000488936">
    <property type="component" value="Unassembled WGS sequence"/>
</dbReference>
<dbReference type="AlphaFoldDB" id="A0A7K1GI53"/>
<name>A0A7K1GI53_9FLAO</name>
<protein>
    <recommendedName>
        <fullName evidence="3">WG repeat-containing protein</fullName>
    </recommendedName>
</protein>